<evidence type="ECO:0000259" key="1">
    <source>
        <dbReference type="Pfam" id="PF14574"/>
    </source>
</evidence>
<organism evidence="4 5">
    <name type="scientific">Mediterraneibacter gnavus</name>
    <name type="common">Ruminococcus gnavus</name>
    <dbReference type="NCBI Taxonomy" id="33038"/>
    <lineage>
        <taxon>Bacteria</taxon>
        <taxon>Bacillati</taxon>
        <taxon>Bacillota</taxon>
        <taxon>Clostridia</taxon>
        <taxon>Lachnospirales</taxon>
        <taxon>Lachnospiraceae</taxon>
        <taxon>Mediterraneibacter</taxon>
    </lineage>
</organism>
<feature type="domain" description="RACo linker region" evidence="2">
    <location>
        <begin position="3"/>
        <end position="85"/>
    </location>
</feature>
<feature type="domain" description="RACo-like middle region" evidence="3">
    <location>
        <begin position="88"/>
        <end position="247"/>
    </location>
</feature>
<evidence type="ECO:0000313" key="4">
    <source>
        <dbReference type="EMBL" id="PLT85729.1"/>
    </source>
</evidence>
<dbReference type="Pfam" id="PF14574">
    <property type="entry name" value="RACo_C_ter"/>
    <property type="match status" value="1"/>
</dbReference>
<reference evidence="4 5" key="1">
    <citation type="journal article" date="2017" name="Genome Med.">
        <title>A novel Ruminococcus gnavus clade enriched in inflammatory bowel disease patients.</title>
        <authorList>
            <person name="Hall A.B."/>
            <person name="Yassour M."/>
            <person name="Sauk J."/>
            <person name="Garner A."/>
            <person name="Jiang X."/>
            <person name="Arthur T."/>
            <person name="Lagoudas G.K."/>
            <person name="Vatanen T."/>
            <person name="Fornelos N."/>
            <person name="Wilson R."/>
            <person name="Bertha M."/>
            <person name="Cohen M."/>
            <person name="Garber J."/>
            <person name="Khalili H."/>
            <person name="Gevers D."/>
            <person name="Ananthakrishnan A.N."/>
            <person name="Kugathasan S."/>
            <person name="Lander E.S."/>
            <person name="Blainey P."/>
            <person name="Vlamakis H."/>
            <person name="Xavier R.J."/>
            <person name="Huttenhower C."/>
        </authorList>
    </citation>
    <scope>NUCLEOTIDE SEQUENCE [LARGE SCALE GENOMIC DNA]</scope>
    <source>
        <strain evidence="4 5">RJX1128</strain>
    </source>
</reference>
<dbReference type="InterPro" id="IPR052911">
    <property type="entry name" value="Corrinoid_activation_enz"/>
</dbReference>
<dbReference type="EMBL" id="NIHW01000023">
    <property type="protein sequence ID" value="PLT85729.1"/>
    <property type="molecule type" value="Genomic_DNA"/>
</dbReference>
<dbReference type="Gene3D" id="3.10.20.880">
    <property type="match status" value="1"/>
</dbReference>
<evidence type="ECO:0000259" key="2">
    <source>
        <dbReference type="Pfam" id="PF17650"/>
    </source>
</evidence>
<dbReference type="InterPro" id="IPR042259">
    <property type="entry name" value="Raco-like_middle_sf"/>
</dbReference>
<comment type="caution">
    <text evidence="4">The sequence shown here is derived from an EMBL/GenBank/DDBJ whole genome shotgun (WGS) entry which is preliminary data.</text>
</comment>
<accession>A0A2N5PZ05</accession>
<gene>
    <name evidence="4" type="ORF">CDL20_09590</name>
</gene>
<evidence type="ECO:0000313" key="5">
    <source>
        <dbReference type="Proteomes" id="UP000234840"/>
    </source>
</evidence>
<evidence type="ECO:0008006" key="6">
    <source>
        <dbReference type="Google" id="ProtNLM"/>
    </source>
</evidence>
<dbReference type="Proteomes" id="UP000234840">
    <property type="component" value="Unassembled WGS sequence"/>
</dbReference>
<evidence type="ECO:0000259" key="3">
    <source>
        <dbReference type="Pfam" id="PF17651"/>
    </source>
</evidence>
<dbReference type="InterPro" id="IPR040506">
    <property type="entry name" value="RACo_linker"/>
</dbReference>
<proteinExistence type="predicted"/>
<dbReference type="Pfam" id="PF17651">
    <property type="entry name" value="Raco_middle"/>
    <property type="match status" value="1"/>
</dbReference>
<dbReference type="Pfam" id="PF17650">
    <property type="entry name" value="RACo_linker"/>
    <property type="match status" value="1"/>
</dbReference>
<dbReference type="InterPro" id="IPR041414">
    <property type="entry name" value="Raco-like_middle"/>
</dbReference>
<dbReference type="Gene3D" id="3.30.420.480">
    <property type="entry name" value="Domain of unknown function (DUF4445)"/>
    <property type="match status" value="1"/>
</dbReference>
<sequence>MKMKCFSEKVYLEITPPTEEDTKSDQHRICQTLSDVGYKNAKIPLHILQKLYPLCRECDYHITVTLVYREKDWIVTDVEAGDTRQMHYGLAVDYGSTTIVMQLVDLNTGAVVAQVRGTNGQRTYGTDILTRITYTMEDSGHADDLQKVTVETFQSLIGQLASQTDIKVRSCPIMIVSGNTTMIHFLLKLNAWTVFSSPFAPVTTEPGWLWGSELGLDFSGMLYIIPSASNYVGGDIVSGLLNLDIRQSEDTLLFFDIGTNGELVIGNREWMLAGAGAAGPALEGYISRFGMQAGKGAIDTVTIHGKDLTFTTIDGSRPVGICGSGIIDLLAQMRLHGWINIAGTLNPDVTPRIIYLEEEQEYAAVYATAEESGSGEPLYFSQTDIKQYLDTKAAAYTMMDCLLESAGCLETDISHFYLSGAFSAHSNLESAITIGIFPDQPREKYTCISNASLDGARILLLDRTRMDDIQYFTENLYCVQFASIPDFLIRMQAAKFIPHTDIKRYPTVEASCRNLSS</sequence>
<feature type="domain" description="RACo C-terminal" evidence="1">
    <location>
        <begin position="251"/>
        <end position="508"/>
    </location>
</feature>
<dbReference type="AlphaFoldDB" id="A0A2N5PZ05"/>
<name>A0A2N5PZ05_MEDGN</name>
<dbReference type="InterPro" id="IPR027980">
    <property type="entry name" value="RACo_C"/>
</dbReference>
<protein>
    <recommendedName>
        <fullName evidence="6">DUF4445 domain-containing protein</fullName>
    </recommendedName>
</protein>
<dbReference type="PANTHER" id="PTHR42895:SF2">
    <property type="entry name" value="IRON-SULFUR CLUSTER PROTEIN"/>
    <property type="match status" value="1"/>
</dbReference>
<dbReference type="PANTHER" id="PTHR42895">
    <property type="entry name" value="IRON-SULFUR CLUSTER-BINDING PROTEIN-RELATED"/>
    <property type="match status" value="1"/>
</dbReference>